<accession>A0ABU7T609</accession>
<proteinExistence type="predicted"/>
<dbReference type="Proteomes" id="UP001349262">
    <property type="component" value="Unassembled WGS sequence"/>
</dbReference>
<reference evidence="1 2" key="1">
    <citation type="journal article" date="2012" name="Genet. Mol. Biol.">
        <title>Analysis of 16S rRNA and mxaF genes revealing insights into Methylobacterium niche-specific plant association.</title>
        <authorList>
            <person name="Dourado M.N."/>
            <person name="Andreote F.D."/>
            <person name="Dini-Andreote F."/>
            <person name="Conti R."/>
            <person name="Araujo J.M."/>
            <person name="Araujo W.L."/>
        </authorList>
    </citation>
    <scope>NUCLEOTIDE SEQUENCE [LARGE SCALE GENOMIC DNA]</scope>
    <source>
        <strain evidence="1 2">SR1.6/4</strain>
    </source>
</reference>
<gene>
    <name evidence="1" type="ORF">MRSR164_03885</name>
</gene>
<keyword evidence="2" id="KW-1185">Reference proteome</keyword>
<protein>
    <submittedName>
        <fullName evidence="1">Uncharacterized protein</fullName>
    </submittedName>
</protein>
<evidence type="ECO:0000313" key="1">
    <source>
        <dbReference type="EMBL" id="MEE7455978.1"/>
    </source>
</evidence>
<evidence type="ECO:0000313" key="2">
    <source>
        <dbReference type="Proteomes" id="UP001349262"/>
    </source>
</evidence>
<sequence length="356" mass="39085">MSTTETRPPVFHLHFEGEATRGHTVPAAALVQAVQALQRSVQLIAMAYEGQELKQRIRVSHELERKYALIFSVPQNGGYDIPYSVGSAAVSLFDPTDIAEVAGRHERFLTAVQQNDEAALKREIPSAQYRRLVLAELKKMQPPPRTGLVVSIEDYRGSKLLDGKTATAKLTPLLADPTVPVIHPQLVTGRLDALEFQARTLKLQLPNGRLLQGTYSDDFEPVLVEHRREFIQVRGEAVLNEDGSLKQLNNVQEILEVDESPLVVETVEGGGLKLAATVPVSFAVAFAPEDGIYVATGPFETMISAETRPELDTALTEAIVFLWREYVLADPATLSGDALLLRQELNDAFAEVIDAA</sequence>
<name>A0ABU7T609_9HYPH</name>
<comment type="caution">
    <text evidence="1">The sequence shown here is derived from an EMBL/GenBank/DDBJ whole genome shotgun (WGS) entry which is preliminary data.</text>
</comment>
<organism evidence="1 2">
    <name type="scientific">Methylobacterium radiotolerans</name>
    <dbReference type="NCBI Taxonomy" id="31998"/>
    <lineage>
        <taxon>Bacteria</taxon>
        <taxon>Pseudomonadati</taxon>
        <taxon>Pseudomonadota</taxon>
        <taxon>Alphaproteobacteria</taxon>
        <taxon>Hyphomicrobiales</taxon>
        <taxon>Methylobacteriaceae</taxon>
        <taxon>Methylobacterium</taxon>
    </lineage>
</organism>
<dbReference type="EMBL" id="MLBY01000002">
    <property type="protein sequence ID" value="MEE7455978.1"/>
    <property type="molecule type" value="Genomic_DNA"/>
</dbReference>